<comment type="caution">
    <text evidence="1">The sequence shown here is derived from an EMBL/GenBank/DDBJ whole genome shotgun (WGS) entry which is preliminary data.</text>
</comment>
<gene>
    <name evidence="1" type="ORF">RJT34_02666</name>
</gene>
<evidence type="ECO:0000313" key="1">
    <source>
        <dbReference type="EMBL" id="KAK7317986.1"/>
    </source>
</evidence>
<dbReference type="Proteomes" id="UP001359559">
    <property type="component" value="Unassembled WGS sequence"/>
</dbReference>
<sequence length="99" mass="11082">MEVISKITKGIKNAHATNIPVQVNQNWRLSSRNSQALALRRRGPPNAIGASIADNSNHLHVVGRKLLNWRKPFSYGSKSTKKNTLEVVQGETRVVQREI</sequence>
<name>A0AAN9KJC8_CLITE</name>
<evidence type="ECO:0000313" key="2">
    <source>
        <dbReference type="Proteomes" id="UP001359559"/>
    </source>
</evidence>
<reference evidence="1 2" key="1">
    <citation type="submission" date="2024-01" db="EMBL/GenBank/DDBJ databases">
        <title>The genomes of 5 underutilized Papilionoideae crops provide insights into root nodulation and disease resistance.</title>
        <authorList>
            <person name="Yuan L."/>
        </authorList>
    </citation>
    <scope>NUCLEOTIDE SEQUENCE [LARGE SCALE GENOMIC DNA]</scope>
    <source>
        <strain evidence="1">LY-2023</strain>
        <tissue evidence="1">Leaf</tissue>
    </source>
</reference>
<protein>
    <submittedName>
        <fullName evidence="1">Uncharacterized protein</fullName>
    </submittedName>
</protein>
<organism evidence="1 2">
    <name type="scientific">Clitoria ternatea</name>
    <name type="common">Butterfly pea</name>
    <dbReference type="NCBI Taxonomy" id="43366"/>
    <lineage>
        <taxon>Eukaryota</taxon>
        <taxon>Viridiplantae</taxon>
        <taxon>Streptophyta</taxon>
        <taxon>Embryophyta</taxon>
        <taxon>Tracheophyta</taxon>
        <taxon>Spermatophyta</taxon>
        <taxon>Magnoliopsida</taxon>
        <taxon>eudicotyledons</taxon>
        <taxon>Gunneridae</taxon>
        <taxon>Pentapetalae</taxon>
        <taxon>rosids</taxon>
        <taxon>fabids</taxon>
        <taxon>Fabales</taxon>
        <taxon>Fabaceae</taxon>
        <taxon>Papilionoideae</taxon>
        <taxon>50 kb inversion clade</taxon>
        <taxon>NPAAA clade</taxon>
        <taxon>indigoferoid/millettioid clade</taxon>
        <taxon>Phaseoleae</taxon>
        <taxon>Clitoria</taxon>
    </lineage>
</organism>
<dbReference type="EMBL" id="JAYKXN010000001">
    <property type="protein sequence ID" value="KAK7317986.1"/>
    <property type="molecule type" value="Genomic_DNA"/>
</dbReference>
<accession>A0AAN9KJC8</accession>
<dbReference type="AlphaFoldDB" id="A0AAN9KJC8"/>
<proteinExistence type="predicted"/>
<keyword evidence="2" id="KW-1185">Reference proteome</keyword>